<comment type="caution">
    <text evidence="2">The sequence shown here is derived from an EMBL/GenBank/DDBJ whole genome shotgun (WGS) entry which is preliminary data.</text>
</comment>
<dbReference type="Proteomes" id="UP001419268">
    <property type="component" value="Unassembled WGS sequence"/>
</dbReference>
<evidence type="ECO:0000256" key="1">
    <source>
        <dbReference type="SAM" id="MobiDB-lite"/>
    </source>
</evidence>
<organism evidence="2 3">
    <name type="scientific">Stephania cephalantha</name>
    <dbReference type="NCBI Taxonomy" id="152367"/>
    <lineage>
        <taxon>Eukaryota</taxon>
        <taxon>Viridiplantae</taxon>
        <taxon>Streptophyta</taxon>
        <taxon>Embryophyta</taxon>
        <taxon>Tracheophyta</taxon>
        <taxon>Spermatophyta</taxon>
        <taxon>Magnoliopsida</taxon>
        <taxon>Ranunculales</taxon>
        <taxon>Menispermaceae</taxon>
        <taxon>Menispermoideae</taxon>
        <taxon>Cissampelideae</taxon>
        <taxon>Stephania</taxon>
    </lineage>
</organism>
<proteinExistence type="predicted"/>
<evidence type="ECO:0000313" key="3">
    <source>
        <dbReference type="Proteomes" id="UP001419268"/>
    </source>
</evidence>
<accession>A0AAP0IMM9</accession>
<dbReference type="AlphaFoldDB" id="A0AAP0IMM9"/>
<keyword evidence="3" id="KW-1185">Reference proteome</keyword>
<feature type="region of interest" description="Disordered" evidence="1">
    <location>
        <begin position="1"/>
        <end position="24"/>
    </location>
</feature>
<gene>
    <name evidence="2" type="ORF">Scep_016419</name>
</gene>
<feature type="compositionally biased region" description="Basic and acidic residues" evidence="1">
    <location>
        <begin position="7"/>
        <end position="24"/>
    </location>
</feature>
<protein>
    <submittedName>
        <fullName evidence="2">Uncharacterized protein</fullName>
    </submittedName>
</protein>
<sequence>MLPIGVHADRNDLDPGRTGLDRITDPTIKNRGSGPVHCPTSCSHTAPSSPHLVCVETVHPFPHLFRDAPPISSPTSRDLPHLVSDLLRPPHLVRDLLVRDTAHTPLIFKSSEPPATVTVGGGREIWKKNDIVRLLTHCFRYYGYYINYPS</sequence>
<evidence type="ECO:0000313" key="2">
    <source>
        <dbReference type="EMBL" id="KAK9118326.1"/>
    </source>
</evidence>
<dbReference type="EMBL" id="JBBNAG010000007">
    <property type="protein sequence ID" value="KAK9118326.1"/>
    <property type="molecule type" value="Genomic_DNA"/>
</dbReference>
<reference evidence="2 3" key="1">
    <citation type="submission" date="2024-01" db="EMBL/GenBank/DDBJ databases">
        <title>Genome assemblies of Stephania.</title>
        <authorList>
            <person name="Yang L."/>
        </authorList>
    </citation>
    <scope>NUCLEOTIDE SEQUENCE [LARGE SCALE GENOMIC DNA]</scope>
    <source>
        <strain evidence="2">JXDWG</strain>
        <tissue evidence="2">Leaf</tissue>
    </source>
</reference>
<name>A0AAP0IMM9_9MAGN</name>